<dbReference type="EMBL" id="HBUF01164567">
    <property type="protein sequence ID" value="CAG6650916.1"/>
    <property type="molecule type" value="Transcribed_RNA"/>
</dbReference>
<name>A0A8D8RJP4_9HEMI</name>
<proteinExistence type="predicted"/>
<dbReference type="AlphaFoldDB" id="A0A8D8RJP4"/>
<evidence type="ECO:0000313" key="2">
    <source>
        <dbReference type="EMBL" id="CAG6650917.1"/>
    </source>
</evidence>
<protein>
    <recommendedName>
        <fullName evidence="3">Secreted protein</fullName>
    </recommendedName>
</protein>
<evidence type="ECO:0008006" key="3">
    <source>
        <dbReference type="Google" id="ProtNLM"/>
    </source>
</evidence>
<feature type="chain" id="PRO_5036261879" description="Secreted protein" evidence="1">
    <location>
        <begin position="21"/>
        <end position="128"/>
    </location>
</feature>
<keyword evidence="1" id="KW-0732">Signal</keyword>
<dbReference type="EMBL" id="HBUF01164569">
    <property type="protein sequence ID" value="CAG6650917.1"/>
    <property type="molecule type" value="Transcribed_RNA"/>
</dbReference>
<evidence type="ECO:0000256" key="1">
    <source>
        <dbReference type="SAM" id="SignalP"/>
    </source>
</evidence>
<organism evidence="2">
    <name type="scientific">Cacopsylla melanoneura</name>
    <dbReference type="NCBI Taxonomy" id="428564"/>
    <lineage>
        <taxon>Eukaryota</taxon>
        <taxon>Metazoa</taxon>
        <taxon>Ecdysozoa</taxon>
        <taxon>Arthropoda</taxon>
        <taxon>Hexapoda</taxon>
        <taxon>Insecta</taxon>
        <taxon>Pterygota</taxon>
        <taxon>Neoptera</taxon>
        <taxon>Paraneoptera</taxon>
        <taxon>Hemiptera</taxon>
        <taxon>Sternorrhyncha</taxon>
        <taxon>Psylloidea</taxon>
        <taxon>Psyllidae</taxon>
        <taxon>Psyllinae</taxon>
        <taxon>Cacopsylla</taxon>
    </lineage>
</organism>
<sequence>MPSTLGRGLVMCLWVSWTTSMSQLCSLHMSARISSLAGVSPSMLIETSVNGLEKGRFSGNIFGNCAFLWFKPVMKDWLLIINNQRSRCARLQMNKISIWFGKAIFVEAPSFVPHLTTEAGNKGTYPAR</sequence>
<accession>A0A8D8RJP4</accession>
<feature type="signal peptide" evidence="1">
    <location>
        <begin position="1"/>
        <end position="20"/>
    </location>
</feature>
<reference evidence="2" key="1">
    <citation type="submission" date="2021-05" db="EMBL/GenBank/DDBJ databases">
        <authorList>
            <person name="Alioto T."/>
            <person name="Alioto T."/>
            <person name="Gomez Garrido J."/>
        </authorList>
    </citation>
    <scope>NUCLEOTIDE SEQUENCE</scope>
</reference>